<gene>
    <name evidence="1" type="ORF">G8D99_09640</name>
</gene>
<name>A0A6G8S551_9GAMM</name>
<dbReference type="KEGG" id="alj:G8D99_09640"/>
<sequence length="981" mass="107401">MTHQNTLMIEINGGAQTEVVAYDDVNHLTLAVDPSVESQALVSKSTFNVAYVGLGSVLDLGAINPANRFEINVAKNTERLITFKAETGGVQVLADFDLFIYKYDEITKQYKLDDQVEGWFGAALLGGVSEELTKKLDAGQYIVLLEPSRGINALFGYTLETTRDLLLDYVKPISVAGQATGNVISDVNKDNKVDLLLNPDVTYVISAKSMTLENSQTVMIQDDQNFVGTKIDGKYGALTLFTNGEYTYTAFETKNFNYGDVDRFEYTIYDPISGQMSEANLDITLNLHDVELDVDTVIAHMNVEASELTVNFSEKYQPADLETIAIKELLGDGKASATSFGVAGVGLGNLLDASIIGSSNAISLNVGAGKVIETVFSATGTSVVGVAAISDFAIYKLNEKTNQWELYHFQDQFLIVPLSLLGIPLGGIHNDPLTLALTEGQYKAFLTDRGVKVLGGSTLKLDSAVVADYYKPSETTDGYAYEAIAEGHLVELEVDQIEMIQVDGKKFTGESLDIKGEFGILTVAKDGSYTYTADTTSQKPNYGVIDTFTYVYKDLLTGETAVSAINVKIGSVDAQRDVLDINSQPSSTESGMILRHDDFVTKEITYQDDAKVLGVVGQDKTIVEEFTIAPHSDYSTNSLTFTFDAKASKAEVEASYKLMRVIYDEQGKQTFKTVIEDAVLGQAKQKEVNFKFDLEDLDAGYYILEMNIQPIALLSTDYQYSLKGIQDYQDRWMADPDYNYADEANIVQGNLLANDIFSEGLRDQTILKVGSKVLSLDPVVGAKTITVEGQYGTFVIDKSGAYTYTPNGQGGGREIMTYELISPTGETDKSTIEIDVAKIVKGSNIDEYVYSDSSNDNYTMGNGSDTVIFDLLNQHDDVGGNGLDIWNDFHVGKIGSDLNADRIDISKLLLSDNAINSTELSKYISVEVEGSNTVLSIDRDGDAMKYDKKLIEDRFADTKFLILQDTTVSLDDLLKNGQIIY</sequence>
<evidence type="ECO:0000313" key="2">
    <source>
        <dbReference type="Proteomes" id="UP000501939"/>
    </source>
</evidence>
<dbReference type="InterPro" id="IPR055014">
    <property type="entry name" value="BapA_Bap-like_C"/>
</dbReference>
<evidence type="ECO:0008006" key="3">
    <source>
        <dbReference type="Google" id="ProtNLM"/>
    </source>
</evidence>
<dbReference type="AlphaFoldDB" id="A0A6G8S551"/>
<dbReference type="NCBIfam" id="NF045619">
    <property type="entry name" value="adhes_GNV_Cterm"/>
    <property type="match status" value="1"/>
</dbReference>
<dbReference type="NCBIfam" id="TIGR01965">
    <property type="entry name" value="VCBS_repeat"/>
    <property type="match status" value="1"/>
</dbReference>
<dbReference type="EMBL" id="CP049916">
    <property type="protein sequence ID" value="QIO09254.1"/>
    <property type="molecule type" value="Genomic_DNA"/>
</dbReference>
<proteinExistence type="predicted"/>
<evidence type="ECO:0000313" key="1">
    <source>
        <dbReference type="EMBL" id="QIO09254.1"/>
    </source>
</evidence>
<dbReference type="Pfam" id="PF17963">
    <property type="entry name" value="Big_9"/>
    <property type="match status" value="1"/>
</dbReference>
<dbReference type="RefSeq" id="WP_166325064.1">
    <property type="nucleotide sequence ID" value="NZ_CP049916.1"/>
</dbReference>
<organism evidence="1 2">
    <name type="scientific">Acinetobacter lanii</name>
    <dbReference type="NCBI Taxonomy" id="2715163"/>
    <lineage>
        <taxon>Bacteria</taxon>
        <taxon>Pseudomonadati</taxon>
        <taxon>Pseudomonadota</taxon>
        <taxon>Gammaproteobacteria</taxon>
        <taxon>Moraxellales</taxon>
        <taxon>Moraxellaceae</taxon>
        <taxon>Acinetobacter</taxon>
    </lineage>
</organism>
<keyword evidence="2" id="KW-1185">Reference proteome</keyword>
<reference evidence="1 2" key="1">
    <citation type="submission" date="2020-03" db="EMBL/GenBank/DDBJ databases">
        <authorList>
            <person name="Zhu W."/>
        </authorList>
    </citation>
    <scope>NUCLEOTIDE SEQUENCE [LARGE SCALE GENOMIC DNA]</scope>
    <source>
        <strain evidence="1 2">185</strain>
    </source>
</reference>
<dbReference type="Proteomes" id="UP000501939">
    <property type="component" value="Chromosome"/>
</dbReference>
<accession>A0A6G8S551</accession>
<dbReference type="InterPro" id="IPR010221">
    <property type="entry name" value="VCBS_dom"/>
</dbReference>
<protein>
    <recommendedName>
        <fullName evidence="3">Type I secretion C-terminal target domain-containing protein</fullName>
    </recommendedName>
</protein>